<dbReference type="RefSeq" id="WP_151755285.1">
    <property type="nucleotide sequence ID" value="NZ_BKZW01000001.1"/>
</dbReference>
<accession>A0A5J4KHQ0</accession>
<reference evidence="2 3" key="1">
    <citation type="submission" date="2019-10" db="EMBL/GenBank/DDBJ databases">
        <title>Dictyobacter vulcani sp. nov., within the class Ktedonobacteria, isolated from soil of volcanic Mt. Zao.</title>
        <authorList>
            <person name="Zheng Y."/>
            <person name="Wang C.M."/>
            <person name="Sakai Y."/>
            <person name="Abe K."/>
            <person name="Yokota A."/>
            <person name="Yabe S."/>
        </authorList>
    </citation>
    <scope>NUCLEOTIDE SEQUENCE [LARGE SCALE GENOMIC DNA]</scope>
    <source>
        <strain evidence="2 3">W12</strain>
    </source>
</reference>
<keyword evidence="1" id="KW-0812">Transmembrane</keyword>
<name>A0A5J4KHQ0_9CHLR</name>
<evidence type="ECO:0000313" key="3">
    <source>
        <dbReference type="Proteomes" id="UP000326912"/>
    </source>
</evidence>
<keyword evidence="1" id="KW-0472">Membrane</keyword>
<comment type="caution">
    <text evidence="2">The sequence shown here is derived from an EMBL/GenBank/DDBJ whole genome shotgun (WGS) entry which is preliminary data.</text>
</comment>
<dbReference type="Proteomes" id="UP000326912">
    <property type="component" value="Unassembled WGS sequence"/>
</dbReference>
<feature type="transmembrane region" description="Helical" evidence="1">
    <location>
        <begin position="111"/>
        <end position="136"/>
    </location>
</feature>
<gene>
    <name evidence="2" type="ORF">KDW_14250</name>
</gene>
<keyword evidence="1" id="KW-1133">Transmembrane helix</keyword>
<evidence type="ECO:0000313" key="2">
    <source>
        <dbReference type="EMBL" id="GER87263.1"/>
    </source>
</evidence>
<dbReference type="EMBL" id="BKZW01000001">
    <property type="protein sequence ID" value="GER87263.1"/>
    <property type="molecule type" value="Genomic_DNA"/>
</dbReference>
<sequence length="137" mass="15622">MKDAMHGGEPGVAVQHSDVRKRKSSASQYCSICTSRIWVDPVDVREPEGVPEPRLSWTLCKSCHQFLQTEMERSPVSSPLRLRIAMGMVASEHWPHAYSTRVRDYINDRRMIIFIAVSLFIAMLLHLMLVVMIVGLK</sequence>
<protein>
    <submittedName>
        <fullName evidence="2">Uncharacterized protein</fullName>
    </submittedName>
</protein>
<keyword evidence="3" id="KW-1185">Reference proteome</keyword>
<evidence type="ECO:0000256" key="1">
    <source>
        <dbReference type="SAM" id="Phobius"/>
    </source>
</evidence>
<proteinExistence type="predicted"/>
<organism evidence="2 3">
    <name type="scientific">Dictyobacter vulcani</name>
    <dbReference type="NCBI Taxonomy" id="2607529"/>
    <lineage>
        <taxon>Bacteria</taxon>
        <taxon>Bacillati</taxon>
        <taxon>Chloroflexota</taxon>
        <taxon>Ktedonobacteria</taxon>
        <taxon>Ktedonobacterales</taxon>
        <taxon>Dictyobacteraceae</taxon>
        <taxon>Dictyobacter</taxon>
    </lineage>
</organism>
<dbReference type="AlphaFoldDB" id="A0A5J4KHQ0"/>